<evidence type="ECO:0000256" key="7">
    <source>
        <dbReference type="ARBA" id="ARBA00023065"/>
    </source>
</evidence>
<dbReference type="CDD" id="cd06261">
    <property type="entry name" value="TM_PBP2"/>
    <property type="match status" value="1"/>
</dbReference>
<dbReference type="RefSeq" id="WP_061853772.1">
    <property type="nucleotide sequence ID" value="NZ_DYVT01000004.1"/>
</dbReference>
<keyword evidence="4" id="KW-0533">Nickel</keyword>
<evidence type="ECO:0000313" key="17">
    <source>
        <dbReference type="Proteomes" id="UP000075418"/>
    </source>
</evidence>
<evidence type="ECO:0000256" key="5">
    <source>
        <dbReference type="ARBA" id="ARBA00022692"/>
    </source>
</evidence>
<dbReference type="InterPro" id="IPR000515">
    <property type="entry name" value="MetI-like"/>
</dbReference>
<keyword evidence="9 13" id="KW-0472">Membrane</keyword>
<proteinExistence type="inferred from homology"/>
<reference evidence="16 17" key="1">
    <citation type="submission" date="2016-02" db="EMBL/GenBank/DDBJ databases">
        <title>Draft genome sequence of hydrocarbon degrading Staphylococcus saprophyticus Strain CNV2, isolated from crude-oil contaminated soil from Noonmati Oil Refinery, Guwahati, Assam, India.</title>
        <authorList>
            <person name="Mukherjee A."/>
            <person name="Chettri B."/>
            <person name="Langpoklakpam J."/>
            <person name="Singh A.K."/>
            <person name="Chattopadhyay D.J."/>
        </authorList>
    </citation>
    <scope>NUCLEOTIDE SEQUENCE [LARGE SCALE GENOMIC DNA]</scope>
    <source>
        <strain evidence="16 17">CNV2</strain>
    </source>
</reference>
<dbReference type="Proteomes" id="UP000706163">
    <property type="component" value="Unassembled WGS sequence"/>
</dbReference>
<evidence type="ECO:0000256" key="1">
    <source>
        <dbReference type="ARBA" id="ARBA00004651"/>
    </source>
</evidence>
<dbReference type="EMBL" id="LUGM01000002">
    <property type="protein sequence ID" value="KYH13541.1"/>
    <property type="molecule type" value="Genomic_DNA"/>
</dbReference>
<dbReference type="Pfam" id="PF19300">
    <property type="entry name" value="BPD_transp_1_N"/>
    <property type="match status" value="1"/>
</dbReference>
<dbReference type="Gene3D" id="1.10.3720.10">
    <property type="entry name" value="MetI-like"/>
    <property type="match status" value="1"/>
</dbReference>
<evidence type="ECO:0000313" key="15">
    <source>
        <dbReference type="EMBL" id="HJF66782.1"/>
    </source>
</evidence>
<dbReference type="NCBIfam" id="NF045470">
    <property type="entry name" value="Opp2B"/>
    <property type="match status" value="1"/>
</dbReference>
<evidence type="ECO:0000313" key="16">
    <source>
        <dbReference type="EMBL" id="KYH13541.1"/>
    </source>
</evidence>
<protein>
    <recommendedName>
        <fullName evidence="12">Nickel import system permease protein NikB</fullName>
    </recommendedName>
</protein>
<feature type="transmembrane region" description="Helical" evidence="13">
    <location>
        <begin position="7"/>
        <end position="28"/>
    </location>
</feature>
<dbReference type="Pfam" id="PF00528">
    <property type="entry name" value="BPD_transp_1"/>
    <property type="match status" value="1"/>
</dbReference>
<comment type="subunit">
    <text evidence="11">The complex is composed of two ATP-binding proteins (NikD and NikE), two transmembrane proteins (NikB and NikC) and a solute-binding protein (NikA).</text>
</comment>
<feature type="transmembrane region" description="Helical" evidence="13">
    <location>
        <begin position="231"/>
        <end position="257"/>
    </location>
</feature>
<reference evidence="15" key="3">
    <citation type="submission" date="2021-09" db="EMBL/GenBank/DDBJ databases">
        <authorList>
            <person name="Gilroy R."/>
        </authorList>
    </citation>
    <scope>NUCLEOTIDE SEQUENCE</scope>
    <source>
        <strain evidence="15">CHK149-3286</strain>
    </source>
</reference>
<sequence length="323" mass="35865">MIIKNILARIGQMIIVLFVLSTITFILMKLTPGDPVDKILHLDVSNVSSNQINDTKDKLGLNDSVFMQYIHWLGQIIHLDLGNSYQTGEPVIKELIFYAPTTLIIAALTIIFTFCITIPLGIMAAKCYKTWIDSLIRSITSFTVSMPSFFIGIVLIYIFAQKFQILPSSGIESVTGYILPVLSLSVGMSAYYVRLLRSTLIDLYQSPVVIASRLRGMSETYILWKDLFKPALIPLVTMLGMSVGGLIGGTVVVENLFGIPGLGYFLIDSIRARDYPVIQGAVLFIGTLVVVANIVSDLVLLWLDPERRYSNSNKISEQERDVS</sequence>
<dbReference type="SUPFAM" id="SSF161098">
    <property type="entry name" value="MetI-like"/>
    <property type="match status" value="1"/>
</dbReference>
<feature type="transmembrane region" description="Helical" evidence="13">
    <location>
        <begin position="135"/>
        <end position="159"/>
    </location>
</feature>
<dbReference type="PANTHER" id="PTHR43163:SF6">
    <property type="entry name" value="DIPEPTIDE TRANSPORT SYSTEM PERMEASE PROTEIN DPPB-RELATED"/>
    <property type="match status" value="1"/>
</dbReference>
<dbReference type="InterPro" id="IPR050045">
    <property type="entry name" value="Opp2B"/>
</dbReference>
<accession>A0A151A284</accession>
<dbReference type="PANTHER" id="PTHR43163">
    <property type="entry name" value="DIPEPTIDE TRANSPORT SYSTEM PERMEASE PROTEIN DPPB-RELATED"/>
    <property type="match status" value="1"/>
</dbReference>
<evidence type="ECO:0000256" key="4">
    <source>
        <dbReference type="ARBA" id="ARBA00022596"/>
    </source>
</evidence>
<comment type="subcellular location">
    <subcellularLocation>
        <location evidence="1 13">Cell membrane</location>
        <topology evidence="1 13">Multi-pass membrane protein</topology>
    </subcellularLocation>
</comment>
<evidence type="ECO:0000256" key="6">
    <source>
        <dbReference type="ARBA" id="ARBA00022989"/>
    </source>
</evidence>
<evidence type="ECO:0000259" key="14">
    <source>
        <dbReference type="PROSITE" id="PS50928"/>
    </source>
</evidence>
<dbReference type="Proteomes" id="UP000075418">
    <property type="component" value="Unassembled WGS sequence"/>
</dbReference>
<dbReference type="InterPro" id="IPR035906">
    <property type="entry name" value="MetI-like_sf"/>
</dbReference>
<evidence type="ECO:0000256" key="10">
    <source>
        <dbReference type="ARBA" id="ARBA00024202"/>
    </source>
</evidence>
<dbReference type="AlphaFoldDB" id="A0A151A284"/>
<evidence type="ECO:0000256" key="12">
    <source>
        <dbReference type="ARBA" id="ARBA00044774"/>
    </source>
</evidence>
<keyword evidence="5 13" id="KW-0812">Transmembrane</keyword>
<dbReference type="GO" id="GO:0015099">
    <property type="term" value="F:nickel cation transmembrane transporter activity"/>
    <property type="evidence" value="ECO:0007669"/>
    <property type="project" value="InterPro"/>
</dbReference>
<comment type="similarity">
    <text evidence="10">Belongs to the binding-protein-dependent transport system permease family. OppBC subfamily.</text>
</comment>
<keyword evidence="6 13" id="KW-1133">Transmembrane helix</keyword>
<evidence type="ECO:0000256" key="9">
    <source>
        <dbReference type="ARBA" id="ARBA00023136"/>
    </source>
</evidence>
<evidence type="ECO:0000256" key="8">
    <source>
        <dbReference type="ARBA" id="ARBA00023112"/>
    </source>
</evidence>
<evidence type="ECO:0000256" key="3">
    <source>
        <dbReference type="ARBA" id="ARBA00022475"/>
    </source>
</evidence>
<keyword evidence="7" id="KW-0406">Ion transport</keyword>
<feature type="transmembrane region" description="Helical" evidence="13">
    <location>
        <begin position="277"/>
        <end position="303"/>
    </location>
</feature>
<dbReference type="PROSITE" id="PS50928">
    <property type="entry name" value="ABC_TM1"/>
    <property type="match status" value="1"/>
</dbReference>
<reference evidence="15" key="2">
    <citation type="journal article" date="2021" name="PeerJ">
        <title>Extensive microbial diversity within the chicken gut microbiome revealed by metagenomics and culture.</title>
        <authorList>
            <person name="Gilroy R."/>
            <person name="Ravi A."/>
            <person name="Getino M."/>
            <person name="Pursley I."/>
            <person name="Horton D.L."/>
            <person name="Alikhan N.F."/>
            <person name="Baker D."/>
            <person name="Gharbi K."/>
            <person name="Hall N."/>
            <person name="Watson M."/>
            <person name="Adriaenssens E.M."/>
            <person name="Foster-Nyarko E."/>
            <person name="Jarju S."/>
            <person name="Secka A."/>
            <person name="Antonio M."/>
            <person name="Oren A."/>
            <person name="Chaudhuri R.R."/>
            <person name="La Ragione R."/>
            <person name="Hildebrand F."/>
            <person name="Pallen M.J."/>
        </authorList>
    </citation>
    <scope>NUCLEOTIDE SEQUENCE</scope>
    <source>
        <strain evidence="15">CHK149-3286</strain>
    </source>
</reference>
<dbReference type="EMBL" id="DYVT01000004">
    <property type="protein sequence ID" value="HJF66782.1"/>
    <property type="molecule type" value="Genomic_DNA"/>
</dbReference>
<evidence type="ECO:0000256" key="13">
    <source>
        <dbReference type="RuleBase" id="RU363032"/>
    </source>
</evidence>
<keyword evidence="3" id="KW-1003">Cell membrane</keyword>
<comment type="caution">
    <text evidence="16">The sequence shown here is derived from an EMBL/GenBank/DDBJ whole genome shotgun (WGS) entry which is preliminary data.</text>
</comment>
<keyword evidence="8" id="KW-0921">Nickel transport</keyword>
<feature type="transmembrane region" description="Helical" evidence="13">
    <location>
        <begin position="174"/>
        <end position="193"/>
    </location>
</feature>
<dbReference type="InterPro" id="IPR045621">
    <property type="entry name" value="BPD_transp_1_N"/>
</dbReference>
<evidence type="ECO:0000256" key="2">
    <source>
        <dbReference type="ARBA" id="ARBA00022448"/>
    </source>
</evidence>
<keyword evidence="2 13" id="KW-0813">Transport</keyword>
<organism evidence="16 17">
    <name type="scientific">Staphylococcus kloosii</name>
    <dbReference type="NCBI Taxonomy" id="29384"/>
    <lineage>
        <taxon>Bacteria</taxon>
        <taxon>Bacillati</taxon>
        <taxon>Bacillota</taxon>
        <taxon>Bacilli</taxon>
        <taxon>Bacillales</taxon>
        <taxon>Staphylococcaceae</taxon>
        <taxon>Staphylococcus</taxon>
    </lineage>
</organism>
<feature type="transmembrane region" description="Helical" evidence="13">
    <location>
        <begin position="95"/>
        <end position="123"/>
    </location>
</feature>
<evidence type="ECO:0000256" key="11">
    <source>
        <dbReference type="ARBA" id="ARBA00038669"/>
    </source>
</evidence>
<dbReference type="GO" id="GO:0005886">
    <property type="term" value="C:plasma membrane"/>
    <property type="evidence" value="ECO:0007669"/>
    <property type="project" value="UniProtKB-SubCell"/>
</dbReference>
<name>A0A151A284_9STAP</name>
<feature type="domain" description="ABC transmembrane type-1" evidence="14">
    <location>
        <begin position="99"/>
        <end position="300"/>
    </location>
</feature>
<gene>
    <name evidence="16" type="ORF">A0131_01780</name>
    <name evidence="15" type="ORF">K8V85_00570</name>
</gene>